<dbReference type="AlphaFoldDB" id="A0A2I0KJ42"/>
<evidence type="ECO:0000313" key="1">
    <source>
        <dbReference type="EMBL" id="PKI68547.1"/>
    </source>
</evidence>
<organism evidence="1 2">
    <name type="scientific">Punica granatum</name>
    <name type="common">Pomegranate</name>
    <dbReference type="NCBI Taxonomy" id="22663"/>
    <lineage>
        <taxon>Eukaryota</taxon>
        <taxon>Viridiplantae</taxon>
        <taxon>Streptophyta</taxon>
        <taxon>Embryophyta</taxon>
        <taxon>Tracheophyta</taxon>
        <taxon>Spermatophyta</taxon>
        <taxon>Magnoliopsida</taxon>
        <taxon>eudicotyledons</taxon>
        <taxon>Gunneridae</taxon>
        <taxon>Pentapetalae</taxon>
        <taxon>rosids</taxon>
        <taxon>malvids</taxon>
        <taxon>Myrtales</taxon>
        <taxon>Lythraceae</taxon>
        <taxon>Punica</taxon>
    </lineage>
</organism>
<protein>
    <submittedName>
        <fullName evidence="1">Uncharacterized protein</fullName>
    </submittedName>
</protein>
<name>A0A2I0KJ42_PUNGR</name>
<evidence type="ECO:0000313" key="2">
    <source>
        <dbReference type="Proteomes" id="UP000233551"/>
    </source>
</evidence>
<dbReference type="Proteomes" id="UP000233551">
    <property type="component" value="Unassembled WGS sequence"/>
</dbReference>
<keyword evidence="2" id="KW-1185">Reference proteome</keyword>
<proteinExistence type="predicted"/>
<gene>
    <name evidence="1" type="ORF">CRG98_011033</name>
</gene>
<accession>A0A2I0KJ42</accession>
<reference evidence="1 2" key="1">
    <citation type="submission" date="2017-11" db="EMBL/GenBank/DDBJ databases">
        <title>De-novo sequencing of pomegranate (Punica granatum L.) genome.</title>
        <authorList>
            <person name="Akparov Z."/>
            <person name="Amiraslanov A."/>
            <person name="Hajiyeva S."/>
            <person name="Abbasov M."/>
            <person name="Kaur K."/>
            <person name="Hamwieh A."/>
            <person name="Solovyev V."/>
            <person name="Salamov A."/>
            <person name="Braich B."/>
            <person name="Kosarev P."/>
            <person name="Mahmoud A."/>
            <person name="Hajiyev E."/>
            <person name="Babayeva S."/>
            <person name="Izzatullayeva V."/>
            <person name="Mammadov A."/>
            <person name="Mammadov A."/>
            <person name="Sharifova S."/>
            <person name="Ojaghi J."/>
            <person name="Eynullazada K."/>
            <person name="Bayramov B."/>
            <person name="Abdulazimova A."/>
            <person name="Shahmuradov I."/>
        </authorList>
    </citation>
    <scope>NUCLEOTIDE SEQUENCE [LARGE SCALE GENOMIC DNA]</scope>
    <source>
        <strain evidence="2">cv. AG2017</strain>
        <tissue evidence="1">Leaf</tissue>
    </source>
</reference>
<sequence>MLLAHFLERCRHGLELSVILPSHPLVDSRVMSEAQLSPLLGEEPEGWFHHVAEPVQHHKDEIMGQLNPRLVDDRLHAPVQLKQFAHHFEYILNRSRVHHRTRAAASILGDIATLP</sequence>
<comment type="caution">
    <text evidence="1">The sequence shown here is derived from an EMBL/GenBank/DDBJ whole genome shotgun (WGS) entry which is preliminary data.</text>
</comment>
<dbReference type="EMBL" id="PGOL01000548">
    <property type="protein sequence ID" value="PKI68547.1"/>
    <property type="molecule type" value="Genomic_DNA"/>
</dbReference>